<dbReference type="OrthoDB" id="914151at2759"/>
<proteinExistence type="predicted"/>
<accession>A0A7J0EGA1</accession>
<evidence type="ECO:0000313" key="2">
    <source>
        <dbReference type="Proteomes" id="UP000585474"/>
    </source>
</evidence>
<evidence type="ECO:0000313" key="1">
    <source>
        <dbReference type="EMBL" id="GFY85495.1"/>
    </source>
</evidence>
<reference evidence="1 2" key="1">
    <citation type="submission" date="2019-07" db="EMBL/GenBank/DDBJ databases">
        <title>De Novo Assembly of kiwifruit Actinidia rufa.</title>
        <authorList>
            <person name="Sugita-Konishi S."/>
            <person name="Sato K."/>
            <person name="Mori E."/>
            <person name="Abe Y."/>
            <person name="Kisaki G."/>
            <person name="Hamano K."/>
            <person name="Suezawa K."/>
            <person name="Otani M."/>
            <person name="Fukuda T."/>
            <person name="Manabe T."/>
            <person name="Gomi K."/>
            <person name="Tabuchi M."/>
            <person name="Akimitsu K."/>
            <person name="Kataoka I."/>
        </authorList>
    </citation>
    <scope>NUCLEOTIDE SEQUENCE [LARGE SCALE GENOMIC DNA]</scope>
    <source>
        <strain evidence="2">cv. Fuchu</strain>
    </source>
</reference>
<dbReference type="EMBL" id="BJWL01000004">
    <property type="protein sequence ID" value="GFY85495.1"/>
    <property type="molecule type" value="Genomic_DNA"/>
</dbReference>
<comment type="caution">
    <text evidence="1">The sequence shown here is derived from an EMBL/GenBank/DDBJ whole genome shotgun (WGS) entry which is preliminary data.</text>
</comment>
<sequence>MPSQRIEEDFYPIAYKLLTKAGYNPQESTALRKLSSEAIGENVHGLNSAQNILKQKGYTVQNSHTGLGYNPPTDVHIMIKKSSNHYITTEENTSSIPTKPSVFDRLGKPKSRTLAFDRLRPSSMIPTSPIPQSLKMRLKIVVVTKTIPKASNVPTSKESVAFSYHITSLDGEDHPEKDAKDAPLAFKEGVKSTIDDLKEINLGTLDNPRLIYITALLISEEQKMYIELLFEYKDVFEEMPGIDSKVAIHNLAVKRGVRPIKQAQQRF</sequence>
<protein>
    <submittedName>
        <fullName evidence="1">Uncharacterized protein</fullName>
    </submittedName>
</protein>
<dbReference type="AlphaFoldDB" id="A0A7J0EGA1"/>
<organism evidence="1 2">
    <name type="scientific">Actinidia rufa</name>
    <dbReference type="NCBI Taxonomy" id="165716"/>
    <lineage>
        <taxon>Eukaryota</taxon>
        <taxon>Viridiplantae</taxon>
        <taxon>Streptophyta</taxon>
        <taxon>Embryophyta</taxon>
        <taxon>Tracheophyta</taxon>
        <taxon>Spermatophyta</taxon>
        <taxon>Magnoliopsida</taxon>
        <taxon>eudicotyledons</taxon>
        <taxon>Gunneridae</taxon>
        <taxon>Pentapetalae</taxon>
        <taxon>asterids</taxon>
        <taxon>Ericales</taxon>
        <taxon>Actinidiaceae</taxon>
        <taxon>Actinidia</taxon>
    </lineage>
</organism>
<keyword evidence="2" id="KW-1185">Reference proteome</keyword>
<name>A0A7J0EGA1_9ERIC</name>
<gene>
    <name evidence="1" type="ORF">Acr_04g0002330</name>
</gene>
<dbReference type="Proteomes" id="UP000585474">
    <property type="component" value="Unassembled WGS sequence"/>
</dbReference>